<feature type="compositionally biased region" description="Basic and acidic residues" evidence="1">
    <location>
        <begin position="115"/>
        <end position="131"/>
    </location>
</feature>
<evidence type="ECO:0000313" key="2">
    <source>
        <dbReference type="EMBL" id="EME46901.1"/>
    </source>
</evidence>
<dbReference type="EMBL" id="KB446537">
    <property type="protein sequence ID" value="EME46901.1"/>
    <property type="molecule type" value="Genomic_DNA"/>
</dbReference>
<dbReference type="OrthoDB" id="10599332at2759"/>
<dbReference type="AlphaFoldDB" id="N1PTW9"/>
<accession>N1PTW9</accession>
<evidence type="ECO:0000256" key="1">
    <source>
        <dbReference type="SAM" id="MobiDB-lite"/>
    </source>
</evidence>
<reference evidence="3" key="1">
    <citation type="journal article" date="2012" name="PLoS Genet.">
        <title>The genomes of the fungal plant pathogens Cladosporium fulvum and Dothistroma septosporum reveal adaptation to different hosts and lifestyles but also signatures of common ancestry.</title>
        <authorList>
            <person name="de Wit P.J.G.M."/>
            <person name="van der Burgt A."/>
            <person name="Oekmen B."/>
            <person name="Stergiopoulos I."/>
            <person name="Abd-Elsalam K.A."/>
            <person name="Aerts A.L."/>
            <person name="Bahkali A.H."/>
            <person name="Beenen H.G."/>
            <person name="Chettri P."/>
            <person name="Cox M.P."/>
            <person name="Datema E."/>
            <person name="de Vries R.P."/>
            <person name="Dhillon B."/>
            <person name="Ganley A.R."/>
            <person name="Griffiths S.A."/>
            <person name="Guo Y."/>
            <person name="Hamelin R.C."/>
            <person name="Henrissat B."/>
            <person name="Kabir M.S."/>
            <person name="Jashni M.K."/>
            <person name="Kema G."/>
            <person name="Klaubauf S."/>
            <person name="Lapidus A."/>
            <person name="Levasseur A."/>
            <person name="Lindquist E."/>
            <person name="Mehrabi R."/>
            <person name="Ohm R.A."/>
            <person name="Owen T.J."/>
            <person name="Salamov A."/>
            <person name="Schwelm A."/>
            <person name="Schijlen E."/>
            <person name="Sun H."/>
            <person name="van den Burg H.A."/>
            <person name="van Ham R.C.H.J."/>
            <person name="Zhang S."/>
            <person name="Goodwin S.B."/>
            <person name="Grigoriev I.V."/>
            <person name="Collemare J."/>
            <person name="Bradshaw R.E."/>
        </authorList>
    </citation>
    <scope>NUCLEOTIDE SEQUENCE [LARGE SCALE GENOMIC DNA]</scope>
    <source>
        <strain evidence="3">NZE10 / CBS 128990</strain>
    </source>
</reference>
<sequence>MEFEHAGDVIDSMLNLMLINDERDRAVLLREKNVLRSQEEEFLDKEKRRHKYGRARLQEENKRAVSLNGERARSNHQSSFRRTASHGRLPNPSAPPEDPLSHIPTSKPRRNKNTARKEELATLSQPRDERFVQQQPRRRHCEDDRVQTIIIARDDPNLARLQQAAENKRHATIVASRPGSDIHPAFRDLPPTPPATPKAGSTDCVPPPRTSSRMPSPGVEEGVAFPALLGKRLQGEVVSRNTVPVRKPVVVGERVDEVMGGSMGSLKGSVGDTLAEEPDAKERDSWRKMLEEW</sequence>
<dbReference type="HOGENOM" id="CLU_950023_0_0_1"/>
<feature type="region of interest" description="Disordered" evidence="1">
    <location>
        <begin position="259"/>
        <end position="293"/>
    </location>
</feature>
<dbReference type="Proteomes" id="UP000016933">
    <property type="component" value="Unassembled WGS sequence"/>
</dbReference>
<organism evidence="2 3">
    <name type="scientific">Dothistroma septosporum (strain NZE10 / CBS 128990)</name>
    <name type="common">Red band needle blight fungus</name>
    <name type="synonym">Mycosphaerella pini</name>
    <dbReference type="NCBI Taxonomy" id="675120"/>
    <lineage>
        <taxon>Eukaryota</taxon>
        <taxon>Fungi</taxon>
        <taxon>Dikarya</taxon>
        <taxon>Ascomycota</taxon>
        <taxon>Pezizomycotina</taxon>
        <taxon>Dothideomycetes</taxon>
        <taxon>Dothideomycetidae</taxon>
        <taxon>Mycosphaerellales</taxon>
        <taxon>Mycosphaerellaceae</taxon>
        <taxon>Dothistroma</taxon>
    </lineage>
</organism>
<name>N1PTW9_DOTSN</name>
<feature type="region of interest" description="Disordered" evidence="1">
    <location>
        <begin position="191"/>
        <end position="218"/>
    </location>
</feature>
<feature type="compositionally biased region" description="Basic and acidic residues" evidence="1">
    <location>
        <begin position="278"/>
        <end position="293"/>
    </location>
</feature>
<proteinExistence type="predicted"/>
<evidence type="ECO:0000313" key="3">
    <source>
        <dbReference type="Proteomes" id="UP000016933"/>
    </source>
</evidence>
<feature type="region of interest" description="Disordered" evidence="1">
    <location>
        <begin position="53"/>
        <end position="142"/>
    </location>
</feature>
<keyword evidence="3" id="KW-1185">Reference proteome</keyword>
<gene>
    <name evidence="2" type="ORF">DOTSEDRAFT_22906</name>
</gene>
<reference evidence="2 3" key="2">
    <citation type="journal article" date="2012" name="PLoS Pathog.">
        <title>Diverse lifestyles and strategies of plant pathogenesis encoded in the genomes of eighteen Dothideomycetes fungi.</title>
        <authorList>
            <person name="Ohm R.A."/>
            <person name="Feau N."/>
            <person name="Henrissat B."/>
            <person name="Schoch C.L."/>
            <person name="Horwitz B.A."/>
            <person name="Barry K.W."/>
            <person name="Condon B.J."/>
            <person name="Copeland A.C."/>
            <person name="Dhillon B."/>
            <person name="Glaser F."/>
            <person name="Hesse C.N."/>
            <person name="Kosti I."/>
            <person name="LaButti K."/>
            <person name="Lindquist E.A."/>
            <person name="Lucas S."/>
            <person name="Salamov A.A."/>
            <person name="Bradshaw R.E."/>
            <person name="Ciuffetti L."/>
            <person name="Hamelin R.C."/>
            <person name="Kema G.H.J."/>
            <person name="Lawrence C."/>
            <person name="Scott J.A."/>
            <person name="Spatafora J.W."/>
            <person name="Turgeon B.G."/>
            <person name="de Wit P.J.G.M."/>
            <person name="Zhong S."/>
            <person name="Goodwin S.B."/>
            <person name="Grigoriev I.V."/>
        </authorList>
    </citation>
    <scope>NUCLEOTIDE SEQUENCE [LARGE SCALE GENOMIC DNA]</scope>
    <source>
        <strain evidence="3">NZE10 / CBS 128990</strain>
    </source>
</reference>
<protein>
    <submittedName>
        <fullName evidence="2">Uncharacterized protein</fullName>
    </submittedName>
</protein>